<organism evidence="1 2">
    <name type="scientific">Cenococcum geophilum 1.58</name>
    <dbReference type="NCBI Taxonomy" id="794803"/>
    <lineage>
        <taxon>Eukaryota</taxon>
        <taxon>Fungi</taxon>
        <taxon>Dikarya</taxon>
        <taxon>Ascomycota</taxon>
        <taxon>Pezizomycotina</taxon>
        <taxon>Dothideomycetes</taxon>
        <taxon>Pleosporomycetidae</taxon>
        <taxon>Gloniales</taxon>
        <taxon>Gloniaceae</taxon>
        <taxon>Cenococcum</taxon>
    </lineage>
</organism>
<dbReference type="EMBL" id="KV748252">
    <property type="protein sequence ID" value="OCK87938.1"/>
    <property type="molecule type" value="Genomic_DNA"/>
</dbReference>
<keyword evidence="2" id="KW-1185">Reference proteome</keyword>
<gene>
    <name evidence="1" type="ORF">K441DRAFT_669855</name>
</gene>
<evidence type="ECO:0000313" key="1">
    <source>
        <dbReference type="EMBL" id="OCK87938.1"/>
    </source>
</evidence>
<dbReference type="Proteomes" id="UP000250078">
    <property type="component" value="Unassembled WGS sequence"/>
</dbReference>
<name>A0ACC8EP07_9PEZI</name>
<evidence type="ECO:0000313" key="2">
    <source>
        <dbReference type="Proteomes" id="UP000250078"/>
    </source>
</evidence>
<proteinExistence type="predicted"/>
<accession>A0ACC8EP07</accession>
<sequence>MASPQQLQSLSEANTASLTRILNRLFSAFDPHSIHITNLTAHGMTVIYANGTRETYLLNSKREIPFDPPLKSLDEAQERINAMAADEIVGSAGRSDITIKEHRWPQGATNRTIVGFGALMIVCIFIRGMFAPGSAYYETLGLDPNADAAKWCYRILSFLSIGTLVTHILEASIILAPKLHKYNVPFGSGLWWKWYLGHIVGGITSAWTLDEIVKEEEKKRKRA</sequence>
<protein>
    <submittedName>
        <fullName evidence="1">Uncharacterized protein</fullName>
    </submittedName>
</protein>
<reference evidence="1 2" key="1">
    <citation type="journal article" date="2016" name="Nat. Commun.">
        <title>Ectomycorrhizal ecology is imprinted in the genome of the dominant symbiotic fungus Cenococcum geophilum.</title>
        <authorList>
            <consortium name="DOE Joint Genome Institute"/>
            <person name="Peter M."/>
            <person name="Kohler A."/>
            <person name="Ohm R.A."/>
            <person name="Kuo A."/>
            <person name="Krutzmann J."/>
            <person name="Morin E."/>
            <person name="Arend M."/>
            <person name="Barry K.W."/>
            <person name="Binder M."/>
            <person name="Choi C."/>
            <person name="Clum A."/>
            <person name="Copeland A."/>
            <person name="Grisel N."/>
            <person name="Haridas S."/>
            <person name="Kipfer T."/>
            <person name="LaButti K."/>
            <person name="Lindquist E."/>
            <person name="Lipzen A."/>
            <person name="Maire R."/>
            <person name="Meier B."/>
            <person name="Mihaltcheva S."/>
            <person name="Molinier V."/>
            <person name="Murat C."/>
            <person name="Poggeler S."/>
            <person name="Quandt C.A."/>
            <person name="Sperisen C."/>
            <person name="Tritt A."/>
            <person name="Tisserant E."/>
            <person name="Crous P.W."/>
            <person name="Henrissat B."/>
            <person name="Nehls U."/>
            <person name="Egli S."/>
            <person name="Spatafora J.W."/>
            <person name="Grigoriev I.V."/>
            <person name="Martin F.M."/>
        </authorList>
    </citation>
    <scope>NUCLEOTIDE SEQUENCE [LARGE SCALE GENOMIC DNA]</scope>
    <source>
        <strain evidence="1 2">1.58</strain>
    </source>
</reference>